<dbReference type="EC" id="3.1.3.48" evidence="2"/>
<dbReference type="InterPro" id="IPR029021">
    <property type="entry name" value="Prot-tyrosine_phosphatase-like"/>
</dbReference>
<evidence type="ECO:0000256" key="2">
    <source>
        <dbReference type="ARBA" id="ARBA00013064"/>
    </source>
</evidence>
<keyword evidence="7" id="KW-1185">Reference proteome</keyword>
<evidence type="ECO:0000313" key="7">
    <source>
        <dbReference type="Proteomes" id="UP000001449"/>
    </source>
</evidence>
<dbReference type="HOGENOM" id="CLU_319943_0_0_1"/>
<dbReference type="PROSITE" id="PS50056">
    <property type="entry name" value="TYR_PHOSPHATASE_2"/>
    <property type="match status" value="1"/>
</dbReference>
<keyword evidence="3" id="KW-0378">Hydrolase</keyword>
<dbReference type="CDD" id="cd14498">
    <property type="entry name" value="DSP"/>
    <property type="match status" value="1"/>
</dbReference>
<dbReference type="AlphaFoldDB" id="B8BT31"/>
<dbReference type="Pfam" id="PF00782">
    <property type="entry name" value="DSPc"/>
    <property type="match status" value="1"/>
</dbReference>
<dbReference type="PANTHER" id="PTHR10159:SF519">
    <property type="entry name" value="DUAL SPECIFICITY PROTEIN PHOSPHATASE MPK3"/>
    <property type="match status" value="1"/>
</dbReference>
<dbReference type="GO" id="GO:0007165">
    <property type="term" value="P:signal transduction"/>
    <property type="evidence" value="ECO:0000318"/>
    <property type="project" value="GO_Central"/>
</dbReference>
<sequence>MSSDAAADGNANPTDAVFKETELESRLTLIRQQVARPIPTQPFEDNTPALIPFHDNVTSAAAASGGGIIIGSWRHAANIPLLKSMNVTAVLNCASGGIARLPVDDLKENGIRYCFTNCRQDSHTYPILHEKKKQRRNSTDEEDASYERYICSHHLEVSNALYTDIRRENGNNGSTTTDGNVLFFCVAGQNRSATLAVATLMLHGKPLEEILAHCSKQRPFVLENVGFQRQIVELEAILNKLSRGASELLKDIFSTHWKQLQYSNDPTLIKQYKKVRMMDDAVDNQLLNITDRPIPLSDVGKTRTKSEYDLLAGTKVEIELLIPGLCTMEVRIPVECTIQTVKRCLIKHANDNLLRHGEQPAKVAKAWVVLAMFGYDDMYDIPLENEAVEMKVQLERMESMFGLTHVIKDGEPQVKWNSLCRFALVIFSVVNLPKIPSCDSSAEDKEFMDVDVDTDDDKDNSLHPDQVPWTFEHVERPGAPATLLQNTLRTTHLRAWDFVTGAALASKLPIVFSFAEDSRDRRAFMMVSRSANTLQQFTAPGEGDILGMGENAIVHRVQLSHTRADGAHRDDNWTPVNVGLQKETNAVGQSNNIVDAESSIDDDEWDAAVKRPFSLAKMLVFLQNSSEAGLAKRLRLANLLNSDKRVLYFYGLGLGLSTNAYDNTKYKFELMLLAEYEEDFSAYTLRVFMEEYMTVLSTVENERERASISKLQSDFSITSIKVLLVSLLNAFRDLTLMGVQSFDFNHLNNVLVSRDYRHVRLIDIDGNSQGSIDYPSIESIAKNAKNALSPRLKPPQKPCLDVDLNILLPSVIEQLMLGKGRGRMFVSNKRSEIWRAREDVGKDMIQQILLENFYPSADSENEPGSKALSHTTKTAEWFYSLMKKQAPWTNWTHDIYDAMRCIDHLPIS</sequence>
<feature type="domain" description="Tyrosine specific protein phosphatases" evidence="5">
    <location>
        <begin position="152"/>
        <end position="224"/>
    </location>
</feature>
<evidence type="ECO:0000256" key="3">
    <source>
        <dbReference type="ARBA" id="ARBA00022801"/>
    </source>
</evidence>
<dbReference type="InterPro" id="IPR000387">
    <property type="entry name" value="Tyr_Pase_dom"/>
</dbReference>
<dbReference type="GeneID" id="7453151"/>
<dbReference type="RefSeq" id="XP_002286007.1">
    <property type="nucleotide sequence ID" value="XM_002285971.1"/>
</dbReference>
<proteinExistence type="inferred from homology"/>
<dbReference type="SUPFAM" id="SSF52799">
    <property type="entry name" value="(Phosphotyrosine protein) phosphatases II"/>
    <property type="match status" value="1"/>
</dbReference>
<dbReference type="KEGG" id="tps:THAPSDRAFT_1011"/>
<keyword evidence="4" id="KW-0904">Protein phosphatase</keyword>
<dbReference type="EMBL" id="CM000638">
    <property type="protein sequence ID" value="EED95648.1"/>
    <property type="molecule type" value="Genomic_DNA"/>
</dbReference>
<accession>B8BT31</accession>
<organism evidence="6 7">
    <name type="scientific">Thalassiosira pseudonana</name>
    <name type="common">Marine diatom</name>
    <name type="synonym">Cyclotella nana</name>
    <dbReference type="NCBI Taxonomy" id="35128"/>
    <lineage>
        <taxon>Eukaryota</taxon>
        <taxon>Sar</taxon>
        <taxon>Stramenopiles</taxon>
        <taxon>Ochrophyta</taxon>
        <taxon>Bacillariophyta</taxon>
        <taxon>Coscinodiscophyceae</taxon>
        <taxon>Thalassiosirophycidae</taxon>
        <taxon>Thalassiosirales</taxon>
        <taxon>Thalassiosiraceae</taxon>
        <taxon>Thalassiosira</taxon>
    </lineage>
</organism>
<name>B8BT31_THAPS</name>
<dbReference type="Proteomes" id="UP000001449">
    <property type="component" value="Chromosome 1"/>
</dbReference>
<gene>
    <name evidence="6" type="ORF">THAPSDRAFT_1011</name>
</gene>
<dbReference type="InterPro" id="IPR020422">
    <property type="entry name" value="TYR_PHOSPHATASE_DUAL_dom"/>
</dbReference>
<dbReference type="GO" id="GO:0005737">
    <property type="term" value="C:cytoplasm"/>
    <property type="evidence" value="ECO:0000318"/>
    <property type="project" value="GO_Central"/>
</dbReference>
<dbReference type="InterPro" id="IPR000340">
    <property type="entry name" value="Dual-sp_phosphatase_cat-dom"/>
</dbReference>
<dbReference type="STRING" id="35128.B8BT31"/>
<protein>
    <recommendedName>
        <fullName evidence="2">protein-tyrosine-phosphatase</fullName>
        <ecNumber evidence="2">3.1.3.48</ecNumber>
    </recommendedName>
</protein>
<evidence type="ECO:0000256" key="1">
    <source>
        <dbReference type="ARBA" id="ARBA00008601"/>
    </source>
</evidence>
<dbReference type="GO" id="GO:0033550">
    <property type="term" value="F:MAP kinase tyrosine phosphatase activity"/>
    <property type="evidence" value="ECO:0000318"/>
    <property type="project" value="GO_Central"/>
</dbReference>
<reference evidence="6 7" key="1">
    <citation type="journal article" date="2004" name="Science">
        <title>The genome of the diatom Thalassiosira pseudonana: ecology, evolution, and metabolism.</title>
        <authorList>
            <person name="Armbrust E.V."/>
            <person name="Berges J.A."/>
            <person name="Bowler C."/>
            <person name="Green B.R."/>
            <person name="Martinez D."/>
            <person name="Putnam N.H."/>
            <person name="Zhou S."/>
            <person name="Allen A.E."/>
            <person name="Apt K.E."/>
            <person name="Bechner M."/>
            <person name="Brzezinski M.A."/>
            <person name="Chaal B.K."/>
            <person name="Chiovitti A."/>
            <person name="Davis A.K."/>
            <person name="Demarest M.S."/>
            <person name="Detter J.C."/>
            <person name="Glavina T."/>
            <person name="Goodstein D."/>
            <person name="Hadi M.Z."/>
            <person name="Hellsten U."/>
            <person name="Hildebrand M."/>
            <person name="Jenkins B.D."/>
            <person name="Jurka J."/>
            <person name="Kapitonov V.V."/>
            <person name="Kroger N."/>
            <person name="Lau W.W."/>
            <person name="Lane T.W."/>
            <person name="Larimer F.W."/>
            <person name="Lippmeier J.C."/>
            <person name="Lucas S."/>
            <person name="Medina M."/>
            <person name="Montsant A."/>
            <person name="Obornik M."/>
            <person name="Parker M.S."/>
            <person name="Palenik B."/>
            <person name="Pazour G.J."/>
            <person name="Richardson P.M."/>
            <person name="Rynearson T.A."/>
            <person name="Saito M.A."/>
            <person name="Schwartz D.C."/>
            <person name="Thamatrakoln K."/>
            <person name="Valentin K."/>
            <person name="Vardi A."/>
            <person name="Wilkerson F.P."/>
            <person name="Rokhsar D.S."/>
        </authorList>
    </citation>
    <scope>NUCLEOTIDE SEQUENCE [LARGE SCALE GENOMIC DNA]</scope>
    <source>
        <strain evidence="6 7">CCMP1335</strain>
    </source>
</reference>
<evidence type="ECO:0000313" key="6">
    <source>
        <dbReference type="EMBL" id="EED95648.1"/>
    </source>
</evidence>
<dbReference type="GO" id="GO:0017017">
    <property type="term" value="F:MAP kinase tyrosine/serine/threonine phosphatase activity"/>
    <property type="evidence" value="ECO:0000318"/>
    <property type="project" value="GO_Central"/>
</dbReference>
<reference evidence="6 7" key="2">
    <citation type="journal article" date="2008" name="Nature">
        <title>The Phaeodactylum genome reveals the evolutionary history of diatom genomes.</title>
        <authorList>
            <person name="Bowler C."/>
            <person name="Allen A.E."/>
            <person name="Badger J.H."/>
            <person name="Grimwood J."/>
            <person name="Jabbari K."/>
            <person name="Kuo A."/>
            <person name="Maheswari U."/>
            <person name="Martens C."/>
            <person name="Maumus F."/>
            <person name="Otillar R.P."/>
            <person name="Rayko E."/>
            <person name="Salamov A."/>
            <person name="Vandepoele K."/>
            <person name="Beszteri B."/>
            <person name="Gruber A."/>
            <person name="Heijde M."/>
            <person name="Katinka M."/>
            <person name="Mock T."/>
            <person name="Valentin K."/>
            <person name="Verret F."/>
            <person name="Berges J.A."/>
            <person name="Brownlee C."/>
            <person name="Cadoret J.P."/>
            <person name="Chiovitti A."/>
            <person name="Choi C.J."/>
            <person name="Coesel S."/>
            <person name="De Martino A."/>
            <person name="Detter J.C."/>
            <person name="Durkin C."/>
            <person name="Falciatore A."/>
            <person name="Fournet J."/>
            <person name="Haruta M."/>
            <person name="Huysman M.J."/>
            <person name="Jenkins B.D."/>
            <person name="Jiroutova K."/>
            <person name="Jorgensen R.E."/>
            <person name="Joubert Y."/>
            <person name="Kaplan A."/>
            <person name="Kroger N."/>
            <person name="Kroth P.G."/>
            <person name="La Roche J."/>
            <person name="Lindquist E."/>
            <person name="Lommer M."/>
            <person name="Martin-Jezequel V."/>
            <person name="Lopez P.J."/>
            <person name="Lucas S."/>
            <person name="Mangogna M."/>
            <person name="McGinnis K."/>
            <person name="Medlin L.K."/>
            <person name="Montsant A."/>
            <person name="Oudot-Le Secq M.P."/>
            <person name="Napoli C."/>
            <person name="Obornik M."/>
            <person name="Parker M.S."/>
            <person name="Petit J.L."/>
            <person name="Porcel B.M."/>
            <person name="Poulsen N."/>
            <person name="Robison M."/>
            <person name="Rychlewski L."/>
            <person name="Rynearson T.A."/>
            <person name="Schmutz J."/>
            <person name="Shapiro H."/>
            <person name="Siaut M."/>
            <person name="Stanley M."/>
            <person name="Sussman M.R."/>
            <person name="Taylor A.R."/>
            <person name="Vardi A."/>
            <person name="von Dassow P."/>
            <person name="Vyverman W."/>
            <person name="Willis A."/>
            <person name="Wyrwicz L.S."/>
            <person name="Rokhsar D.S."/>
            <person name="Weissenbach J."/>
            <person name="Armbrust E.V."/>
            <person name="Green B.R."/>
            <person name="Van de Peer Y."/>
            <person name="Grigoriev I.V."/>
        </authorList>
    </citation>
    <scope>NUCLEOTIDE SEQUENCE [LARGE SCALE GENOMIC DNA]</scope>
    <source>
        <strain evidence="6 7">CCMP1335</strain>
    </source>
</reference>
<dbReference type="PaxDb" id="35128-Thaps1011"/>
<dbReference type="OMA" id="NKRSEIW"/>
<dbReference type="PANTHER" id="PTHR10159">
    <property type="entry name" value="DUAL SPECIFICITY PROTEIN PHOSPHATASE"/>
    <property type="match status" value="1"/>
</dbReference>
<dbReference type="SMART" id="SM00195">
    <property type="entry name" value="DSPc"/>
    <property type="match status" value="1"/>
</dbReference>
<dbReference type="InParanoid" id="B8BT31"/>
<dbReference type="GO" id="GO:0043409">
    <property type="term" value="P:negative regulation of MAPK cascade"/>
    <property type="evidence" value="ECO:0000318"/>
    <property type="project" value="GO_Central"/>
</dbReference>
<evidence type="ECO:0000256" key="4">
    <source>
        <dbReference type="ARBA" id="ARBA00022912"/>
    </source>
</evidence>
<dbReference type="GO" id="GO:0008330">
    <property type="term" value="F:protein tyrosine/threonine phosphatase activity"/>
    <property type="evidence" value="ECO:0000318"/>
    <property type="project" value="GO_Central"/>
</dbReference>
<evidence type="ECO:0000259" key="5">
    <source>
        <dbReference type="PROSITE" id="PS50056"/>
    </source>
</evidence>
<dbReference type="eggNOG" id="KOG1716">
    <property type="taxonomic scope" value="Eukaryota"/>
</dbReference>
<comment type="similarity">
    <text evidence="1">Belongs to the protein-tyrosine phosphatase family. Non-receptor class dual specificity subfamily.</text>
</comment>
<dbReference type="Gene3D" id="3.90.190.10">
    <property type="entry name" value="Protein tyrosine phosphatase superfamily"/>
    <property type="match status" value="1"/>
</dbReference>